<proteinExistence type="inferred from homology"/>
<evidence type="ECO:0000256" key="4">
    <source>
        <dbReference type="ARBA" id="ARBA00022475"/>
    </source>
</evidence>
<evidence type="ECO:0000256" key="8">
    <source>
        <dbReference type="ARBA" id="ARBA00022989"/>
    </source>
</evidence>
<evidence type="ECO:0000256" key="3">
    <source>
        <dbReference type="ARBA" id="ARBA00022448"/>
    </source>
</evidence>
<keyword evidence="13" id="KW-1185">Reference proteome</keyword>
<dbReference type="InterPro" id="IPR006260">
    <property type="entry name" value="TonB/TolA_C"/>
</dbReference>
<organism evidence="12 13">
    <name type="scientific">Granulicella cerasi</name>
    <dbReference type="NCBI Taxonomy" id="741063"/>
    <lineage>
        <taxon>Bacteria</taxon>
        <taxon>Pseudomonadati</taxon>
        <taxon>Acidobacteriota</taxon>
        <taxon>Terriglobia</taxon>
        <taxon>Terriglobales</taxon>
        <taxon>Acidobacteriaceae</taxon>
        <taxon>Granulicella</taxon>
    </lineage>
</organism>
<evidence type="ECO:0000256" key="9">
    <source>
        <dbReference type="ARBA" id="ARBA00023136"/>
    </source>
</evidence>
<keyword evidence="7" id="KW-0653">Protein transport</keyword>
<keyword evidence="4" id="KW-1003">Cell membrane</keyword>
<dbReference type="PANTHER" id="PTHR33446:SF2">
    <property type="entry name" value="PROTEIN TONB"/>
    <property type="match status" value="1"/>
</dbReference>
<feature type="compositionally biased region" description="Polar residues" evidence="10">
    <location>
        <begin position="66"/>
        <end position="89"/>
    </location>
</feature>
<evidence type="ECO:0000313" key="13">
    <source>
        <dbReference type="Proteomes" id="UP001596391"/>
    </source>
</evidence>
<gene>
    <name evidence="12" type="ORF">ACFQBQ_05205</name>
</gene>
<comment type="subcellular location">
    <subcellularLocation>
        <location evidence="1">Cell inner membrane</location>
        <topology evidence="1">Single-pass membrane protein</topology>
        <orientation evidence="1">Periplasmic side</orientation>
    </subcellularLocation>
</comment>
<evidence type="ECO:0000313" key="12">
    <source>
        <dbReference type="EMBL" id="MFC6644999.1"/>
    </source>
</evidence>
<comment type="similarity">
    <text evidence="2">Belongs to the TonB family.</text>
</comment>
<protein>
    <submittedName>
        <fullName evidence="12">Energy transducer TonB</fullName>
    </submittedName>
</protein>
<keyword evidence="6" id="KW-0812">Transmembrane</keyword>
<keyword evidence="3" id="KW-0813">Transport</keyword>
<evidence type="ECO:0000256" key="7">
    <source>
        <dbReference type="ARBA" id="ARBA00022927"/>
    </source>
</evidence>
<dbReference type="InterPro" id="IPR037682">
    <property type="entry name" value="TonB_C"/>
</dbReference>
<accession>A0ABW1Z6C8</accession>
<evidence type="ECO:0000259" key="11">
    <source>
        <dbReference type="PROSITE" id="PS52015"/>
    </source>
</evidence>
<dbReference type="EMBL" id="JBHSWI010000001">
    <property type="protein sequence ID" value="MFC6644999.1"/>
    <property type="molecule type" value="Genomic_DNA"/>
</dbReference>
<keyword evidence="8" id="KW-1133">Transmembrane helix</keyword>
<dbReference type="Proteomes" id="UP001596391">
    <property type="component" value="Unassembled WGS sequence"/>
</dbReference>
<dbReference type="RefSeq" id="WP_390234234.1">
    <property type="nucleotide sequence ID" value="NZ_JBHSWI010000001.1"/>
</dbReference>
<keyword evidence="5" id="KW-0997">Cell inner membrane</keyword>
<evidence type="ECO:0000256" key="1">
    <source>
        <dbReference type="ARBA" id="ARBA00004383"/>
    </source>
</evidence>
<keyword evidence="9" id="KW-0472">Membrane</keyword>
<dbReference type="Pfam" id="PF03544">
    <property type="entry name" value="TonB_C"/>
    <property type="match status" value="1"/>
</dbReference>
<dbReference type="NCBIfam" id="TIGR01352">
    <property type="entry name" value="tonB_Cterm"/>
    <property type="match status" value="1"/>
</dbReference>
<dbReference type="PROSITE" id="PS52015">
    <property type="entry name" value="TONB_CTD"/>
    <property type="match status" value="1"/>
</dbReference>
<dbReference type="InterPro" id="IPR051045">
    <property type="entry name" value="TonB-dependent_transducer"/>
</dbReference>
<dbReference type="Gene3D" id="3.30.1150.10">
    <property type="match status" value="1"/>
</dbReference>
<evidence type="ECO:0000256" key="6">
    <source>
        <dbReference type="ARBA" id="ARBA00022692"/>
    </source>
</evidence>
<evidence type="ECO:0000256" key="5">
    <source>
        <dbReference type="ARBA" id="ARBA00022519"/>
    </source>
</evidence>
<evidence type="ECO:0000256" key="2">
    <source>
        <dbReference type="ARBA" id="ARBA00006555"/>
    </source>
</evidence>
<sequence>MKLNNFAAPHKIDPPAASHIALGASAASMPNHDAHPSAVKLGNSAVNPTGPAVATKVNMGGGMPNMNASNTGNGPRASSVNLGSGSPNGSVGGHDRAAAPVAGLSNSFGRPGGHGAGGPAAVSVGGLGQVQHAAAPPPAPKSAATPPALTYRPEPAYTEEARAAHIEGNVQVRIRVLTNGTVQFISIVHGLGYGLDAQARKVVEGMRFKPSMDASGQPVEWTGEVIIRFHLS</sequence>
<evidence type="ECO:0000256" key="10">
    <source>
        <dbReference type="SAM" id="MobiDB-lite"/>
    </source>
</evidence>
<feature type="domain" description="TonB C-terminal" evidence="11">
    <location>
        <begin position="142"/>
        <end position="232"/>
    </location>
</feature>
<name>A0ABW1Z6C8_9BACT</name>
<feature type="region of interest" description="Disordered" evidence="10">
    <location>
        <begin position="58"/>
        <end position="124"/>
    </location>
</feature>
<dbReference type="SUPFAM" id="SSF74653">
    <property type="entry name" value="TolA/TonB C-terminal domain"/>
    <property type="match status" value="1"/>
</dbReference>
<comment type="caution">
    <text evidence="12">The sequence shown here is derived from an EMBL/GenBank/DDBJ whole genome shotgun (WGS) entry which is preliminary data.</text>
</comment>
<dbReference type="PANTHER" id="PTHR33446">
    <property type="entry name" value="PROTEIN TONB-RELATED"/>
    <property type="match status" value="1"/>
</dbReference>
<reference evidence="13" key="1">
    <citation type="journal article" date="2019" name="Int. J. Syst. Evol. Microbiol.">
        <title>The Global Catalogue of Microorganisms (GCM) 10K type strain sequencing project: providing services to taxonomists for standard genome sequencing and annotation.</title>
        <authorList>
            <consortium name="The Broad Institute Genomics Platform"/>
            <consortium name="The Broad Institute Genome Sequencing Center for Infectious Disease"/>
            <person name="Wu L."/>
            <person name="Ma J."/>
        </authorList>
    </citation>
    <scope>NUCLEOTIDE SEQUENCE [LARGE SCALE GENOMIC DNA]</scope>
    <source>
        <strain evidence="13">CGMCC 1.16026</strain>
    </source>
</reference>